<reference evidence="12" key="1">
    <citation type="journal article" date="2018" name="PLoS Negl. Trop. Dis.">
        <title>Sialome diversity of ticks revealed by RNAseq of single tick salivary glands.</title>
        <authorList>
            <person name="Perner J."/>
            <person name="Kropackova S."/>
            <person name="Kopacek P."/>
            <person name="Ribeiro J.M."/>
        </authorList>
    </citation>
    <scope>NUCLEOTIDE SEQUENCE</scope>
    <source>
        <strain evidence="12">Siblings of single egg batch collected in Ceske Budejovice</strain>
        <tissue evidence="12">Salivary glands</tissue>
    </source>
</reference>
<dbReference type="GO" id="GO:0032502">
    <property type="term" value="P:developmental process"/>
    <property type="evidence" value="ECO:0007669"/>
    <property type="project" value="TreeGrafter"/>
</dbReference>
<protein>
    <recommendedName>
        <fullName evidence="5">Probable RNA polymerase II nuclear localization protein SLC7A6OS</fullName>
    </recommendedName>
</protein>
<keyword evidence="6" id="KW-0813">Transport</keyword>
<name>A0A147BHR0_IXORI</name>
<keyword evidence="9" id="KW-0539">Nucleus</keyword>
<sequence length="320" mass="36443">MATVVRIKRKADENPADTIVLAPKAAKLWHDEERDFTLTYAGTFKDPNCKEADEAIRQVKDSKKQLRTDPKAHTVDIASKVREQHRSASKKSRLKLLLQHRAIIEEVHSEEIDDKDLESPHQTVNSLFRLYDVVAEDFQKEENASHEDAATEKTSTITCNDVAMVLEKVKPPELEEDFVYDVYYADSELNLLDKPDLSVFQCLAPEDFEPEAAYESDLGLDDDDSDSNAEDNWRNDYPDEETDFERQLDYYGDYSDDGGTDFVSDSVRSLCLDIGKCTPTTRACFPTVLGSNCYLFREQAGFSTLTEYTFFSDDDLSTED</sequence>
<evidence type="ECO:0000256" key="10">
    <source>
        <dbReference type="SAM" id="MobiDB-lite"/>
    </source>
</evidence>
<dbReference type="AlphaFoldDB" id="A0A147BHR0"/>
<evidence type="ECO:0000259" key="11">
    <source>
        <dbReference type="Pfam" id="PF08574"/>
    </source>
</evidence>
<feature type="region of interest" description="Disordered" evidence="10">
    <location>
        <begin position="216"/>
        <end position="239"/>
    </location>
</feature>
<dbReference type="GO" id="GO:0005737">
    <property type="term" value="C:cytoplasm"/>
    <property type="evidence" value="ECO:0007669"/>
    <property type="project" value="UniProtKB-SubCell"/>
</dbReference>
<dbReference type="GO" id="GO:0005634">
    <property type="term" value="C:nucleus"/>
    <property type="evidence" value="ECO:0007669"/>
    <property type="project" value="UniProtKB-SubCell"/>
</dbReference>
<keyword evidence="7" id="KW-0963">Cytoplasm</keyword>
<feature type="compositionally biased region" description="Acidic residues" evidence="10">
    <location>
        <begin position="216"/>
        <end position="229"/>
    </location>
</feature>
<feature type="domain" description="Transcription factor Iwr1" evidence="11">
    <location>
        <begin position="176"/>
        <end position="241"/>
    </location>
</feature>
<evidence type="ECO:0000256" key="2">
    <source>
        <dbReference type="ARBA" id="ARBA00004123"/>
    </source>
</evidence>
<evidence type="ECO:0000256" key="3">
    <source>
        <dbReference type="ARBA" id="ARBA00004496"/>
    </source>
</evidence>
<evidence type="ECO:0000256" key="7">
    <source>
        <dbReference type="ARBA" id="ARBA00022490"/>
    </source>
</evidence>
<comment type="similarity">
    <text evidence="4">Belongs to the IWR1/SLC7A6OS family.</text>
</comment>
<comment type="subcellular location">
    <subcellularLocation>
        <location evidence="3">Cytoplasm</location>
    </subcellularLocation>
    <subcellularLocation>
        <location evidence="2">Nucleus</location>
    </subcellularLocation>
</comment>
<keyword evidence="8" id="KW-0653">Protein transport</keyword>
<accession>A0A147BHR0</accession>
<evidence type="ECO:0000256" key="8">
    <source>
        <dbReference type="ARBA" id="ARBA00022927"/>
    </source>
</evidence>
<dbReference type="PANTHER" id="PTHR31196:SF2">
    <property type="entry name" value="RNA POLYMERASE II NUCLEAR LOCALIZATION PROTEIN SLC7A6OS-RELATED"/>
    <property type="match status" value="1"/>
</dbReference>
<evidence type="ECO:0000256" key="6">
    <source>
        <dbReference type="ARBA" id="ARBA00022448"/>
    </source>
</evidence>
<evidence type="ECO:0000313" key="12">
    <source>
        <dbReference type="EMBL" id="JAR90306.1"/>
    </source>
</evidence>
<dbReference type="PANTHER" id="PTHR31196">
    <property type="entry name" value="RNA POLYMERASE II NUCLEAR LOCALIZATION PROTEIN SLC7A6OS-RELATED"/>
    <property type="match status" value="1"/>
</dbReference>
<evidence type="ECO:0000256" key="9">
    <source>
        <dbReference type="ARBA" id="ARBA00023242"/>
    </source>
</evidence>
<proteinExistence type="inferred from homology"/>
<evidence type="ECO:0000256" key="5">
    <source>
        <dbReference type="ARBA" id="ARBA00017036"/>
    </source>
</evidence>
<dbReference type="GO" id="GO:0015031">
    <property type="term" value="P:protein transport"/>
    <property type="evidence" value="ECO:0007669"/>
    <property type="project" value="UniProtKB-KW"/>
</dbReference>
<dbReference type="InterPro" id="IPR040218">
    <property type="entry name" value="SLC7A6OS"/>
</dbReference>
<dbReference type="EMBL" id="GEGO01005098">
    <property type="protein sequence ID" value="JAR90306.1"/>
    <property type="molecule type" value="Transcribed_RNA"/>
</dbReference>
<evidence type="ECO:0000256" key="1">
    <source>
        <dbReference type="ARBA" id="ARBA00003202"/>
    </source>
</evidence>
<dbReference type="Pfam" id="PF08574">
    <property type="entry name" value="Iwr1"/>
    <property type="match status" value="1"/>
</dbReference>
<organism evidence="12">
    <name type="scientific">Ixodes ricinus</name>
    <name type="common">Common tick</name>
    <name type="synonym">Acarus ricinus</name>
    <dbReference type="NCBI Taxonomy" id="34613"/>
    <lineage>
        <taxon>Eukaryota</taxon>
        <taxon>Metazoa</taxon>
        <taxon>Ecdysozoa</taxon>
        <taxon>Arthropoda</taxon>
        <taxon>Chelicerata</taxon>
        <taxon>Arachnida</taxon>
        <taxon>Acari</taxon>
        <taxon>Parasitiformes</taxon>
        <taxon>Ixodida</taxon>
        <taxon>Ixodoidea</taxon>
        <taxon>Ixodidae</taxon>
        <taxon>Ixodinae</taxon>
        <taxon>Ixodes</taxon>
    </lineage>
</organism>
<evidence type="ECO:0000256" key="4">
    <source>
        <dbReference type="ARBA" id="ARBA00010218"/>
    </source>
</evidence>
<comment type="function">
    <text evidence="1">Directs RNA polymerase II nuclear import.</text>
</comment>
<dbReference type="InterPro" id="IPR013883">
    <property type="entry name" value="TF_Iwr1_dom"/>
</dbReference>